<feature type="transmembrane region" description="Helical" evidence="7">
    <location>
        <begin position="381"/>
        <end position="405"/>
    </location>
</feature>
<keyword evidence="3 7" id="KW-0812">Transmembrane</keyword>
<feature type="domain" description="MacB-like periplasmic core" evidence="9">
    <location>
        <begin position="26"/>
        <end position="251"/>
    </location>
</feature>
<feature type="transmembrane region" description="Helical" evidence="7">
    <location>
        <begin position="269"/>
        <end position="285"/>
    </location>
</feature>
<evidence type="ECO:0000313" key="11">
    <source>
        <dbReference type="Proteomes" id="UP000609172"/>
    </source>
</evidence>
<evidence type="ECO:0000256" key="7">
    <source>
        <dbReference type="SAM" id="Phobius"/>
    </source>
</evidence>
<dbReference type="PANTHER" id="PTHR30572">
    <property type="entry name" value="MEMBRANE COMPONENT OF TRANSPORTER-RELATED"/>
    <property type="match status" value="1"/>
</dbReference>
<reference evidence="10" key="1">
    <citation type="submission" date="2020-12" db="EMBL/GenBank/DDBJ databases">
        <title>Bacterial novel species Flavobacterium sp. SE-1-e isolated from soil.</title>
        <authorList>
            <person name="Jung H.-Y."/>
        </authorList>
    </citation>
    <scope>NUCLEOTIDE SEQUENCE</scope>
    <source>
        <strain evidence="10">SE-1-e</strain>
    </source>
</reference>
<comment type="subcellular location">
    <subcellularLocation>
        <location evidence="1">Cell membrane</location>
        <topology evidence="1">Multi-pass membrane protein</topology>
    </subcellularLocation>
</comment>
<name>A0A934PQA7_9FLAO</name>
<dbReference type="InterPro" id="IPR050250">
    <property type="entry name" value="Macrolide_Exporter_MacB"/>
</dbReference>
<dbReference type="GO" id="GO:0022857">
    <property type="term" value="F:transmembrane transporter activity"/>
    <property type="evidence" value="ECO:0007669"/>
    <property type="project" value="TreeGrafter"/>
</dbReference>
<dbReference type="InterPro" id="IPR025857">
    <property type="entry name" value="MacB_PCD"/>
</dbReference>
<evidence type="ECO:0000256" key="6">
    <source>
        <dbReference type="ARBA" id="ARBA00038076"/>
    </source>
</evidence>
<dbReference type="Pfam" id="PF12704">
    <property type="entry name" value="MacB_PCD"/>
    <property type="match status" value="1"/>
</dbReference>
<dbReference type="InterPro" id="IPR003838">
    <property type="entry name" value="ABC3_permease_C"/>
</dbReference>
<evidence type="ECO:0000256" key="1">
    <source>
        <dbReference type="ARBA" id="ARBA00004651"/>
    </source>
</evidence>
<evidence type="ECO:0000256" key="5">
    <source>
        <dbReference type="ARBA" id="ARBA00023136"/>
    </source>
</evidence>
<feature type="transmembrane region" description="Helical" evidence="7">
    <location>
        <begin position="334"/>
        <end position="361"/>
    </location>
</feature>
<feature type="domain" description="ABC3 transporter permease C-terminal" evidence="8">
    <location>
        <begin position="293"/>
        <end position="407"/>
    </location>
</feature>
<dbReference type="Pfam" id="PF02687">
    <property type="entry name" value="FtsX"/>
    <property type="match status" value="1"/>
</dbReference>
<dbReference type="PANTHER" id="PTHR30572:SF4">
    <property type="entry name" value="ABC TRANSPORTER PERMEASE YTRF"/>
    <property type="match status" value="1"/>
</dbReference>
<evidence type="ECO:0000256" key="3">
    <source>
        <dbReference type="ARBA" id="ARBA00022692"/>
    </source>
</evidence>
<comment type="similarity">
    <text evidence="6">Belongs to the ABC-4 integral membrane protein family.</text>
</comment>
<sequence length="415" mass="45625">MLLYLRLLNESFRFAINALRNNKLRTLLSLLGVTIGIFSIIAVLAAVDSLDRKIAKDLSSLDKNTIYLMRFSFGPSEIPKWKREQFPNVKYDEYINLKRTLTNTDQVGFQLFVANETLKYDSKTVSDVNIVPSSYEMGDIDGLVFEKGRFYNEAESNSGTAVIVLGYDIADGLFGSSDPIGKNLRLYGQRFTVIGVMEKQGAGFFGDSNDTSVYLPANFLRRMYGDNDAMTPVIVLKPEKGIDMDAYKAEVSYKLRSIRGMKAGEMDNFFINVLSGFTDFIDGIIGQMNVVGWIISGFSLLVGGFGIANIMFVSVKERTNLIGIQKSLGAKNKFILFQFLFEAVILSVIGGLIGLFLVWIIALVLSKALDFEFVLGMGNVLLGTGLAALIGLISGILPAISAANLDPVEAIRTGM</sequence>
<evidence type="ECO:0000256" key="2">
    <source>
        <dbReference type="ARBA" id="ARBA00022475"/>
    </source>
</evidence>
<dbReference type="AlphaFoldDB" id="A0A934PQA7"/>
<feature type="transmembrane region" description="Helical" evidence="7">
    <location>
        <begin position="27"/>
        <end position="47"/>
    </location>
</feature>
<protein>
    <submittedName>
        <fullName evidence="10">ABC transporter permease</fullName>
    </submittedName>
</protein>
<evidence type="ECO:0000259" key="8">
    <source>
        <dbReference type="Pfam" id="PF02687"/>
    </source>
</evidence>
<proteinExistence type="inferred from homology"/>
<keyword evidence="5 7" id="KW-0472">Membrane</keyword>
<comment type="caution">
    <text evidence="10">The sequence shown here is derived from an EMBL/GenBank/DDBJ whole genome shotgun (WGS) entry which is preliminary data.</text>
</comment>
<keyword evidence="2" id="KW-1003">Cell membrane</keyword>
<evidence type="ECO:0000259" key="9">
    <source>
        <dbReference type="Pfam" id="PF12704"/>
    </source>
</evidence>
<gene>
    <name evidence="10" type="ORF">I5M07_12560</name>
</gene>
<feature type="transmembrane region" description="Helical" evidence="7">
    <location>
        <begin position="291"/>
        <end position="313"/>
    </location>
</feature>
<organism evidence="10 11">
    <name type="scientific">Flavobacterium agrisoli</name>
    <dbReference type="NCBI Taxonomy" id="2793066"/>
    <lineage>
        <taxon>Bacteria</taxon>
        <taxon>Pseudomonadati</taxon>
        <taxon>Bacteroidota</taxon>
        <taxon>Flavobacteriia</taxon>
        <taxon>Flavobacteriales</taxon>
        <taxon>Flavobacteriaceae</taxon>
        <taxon>Flavobacterium</taxon>
    </lineage>
</organism>
<evidence type="ECO:0000313" key="10">
    <source>
        <dbReference type="EMBL" id="MBK0370663.1"/>
    </source>
</evidence>
<dbReference type="EMBL" id="JAEHFV010000005">
    <property type="protein sequence ID" value="MBK0370663.1"/>
    <property type="molecule type" value="Genomic_DNA"/>
</dbReference>
<dbReference type="Proteomes" id="UP000609172">
    <property type="component" value="Unassembled WGS sequence"/>
</dbReference>
<accession>A0A934PQA7</accession>
<keyword evidence="4 7" id="KW-1133">Transmembrane helix</keyword>
<evidence type="ECO:0000256" key="4">
    <source>
        <dbReference type="ARBA" id="ARBA00022989"/>
    </source>
</evidence>
<dbReference type="GO" id="GO:0005886">
    <property type="term" value="C:plasma membrane"/>
    <property type="evidence" value="ECO:0007669"/>
    <property type="project" value="UniProtKB-SubCell"/>
</dbReference>
<dbReference type="RefSeq" id="WP_200106795.1">
    <property type="nucleotide sequence ID" value="NZ_JAEHFV010000005.1"/>
</dbReference>
<keyword evidence="11" id="KW-1185">Reference proteome</keyword>